<evidence type="ECO:0000256" key="13">
    <source>
        <dbReference type="SAM" id="Phobius"/>
    </source>
</evidence>
<gene>
    <name evidence="15" type="primary">plppr3b</name>
</gene>
<protein>
    <recommendedName>
        <fullName evidence="8">Phospholipid phosphatase-related protein type 3</fullName>
    </recommendedName>
    <alternativeName>
        <fullName evidence="9">Inactive phospholipid phosphatase PLPPR3</fullName>
    </alternativeName>
    <alternativeName>
        <fullName evidence="10">Lipid phosphate phosphatase-related protein type 3</fullName>
    </alternativeName>
    <alternativeName>
        <fullName evidence="11">Plasticity-related gene 2 protein</fullName>
    </alternativeName>
</protein>
<feature type="region of interest" description="Disordered" evidence="12">
    <location>
        <begin position="337"/>
        <end position="365"/>
    </location>
</feature>
<dbReference type="GO" id="GO:0006644">
    <property type="term" value="P:phospholipid metabolic process"/>
    <property type="evidence" value="ECO:0007669"/>
    <property type="project" value="InterPro"/>
</dbReference>
<reference evidence="15" key="1">
    <citation type="submission" date="2025-08" db="UniProtKB">
        <authorList>
            <consortium name="Ensembl"/>
        </authorList>
    </citation>
    <scope>IDENTIFICATION</scope>
</reference>
<accession>A0A672GGT1</accession>
<dbReference type="GO" id="GO:0005886">
    <property type="term" value="C:plasma membrane"/>
    <property type="evidence" value="ECO:0007669"/>
    <property type="project" value="TreeGrafter"/>
</dbReference>
<dbReference type="GO" id="GO:0007165">
    <property type="term" value="P:signal transduction"/>
    <property type="evidence" value="ECO:0007669"/>
    <property type="project" value="TreeGrafter"/>
</dbReference>
<name>A0A672GGT1_SALFA</name>
<organism evidence="15 16">
    <name type="scientific">Salarias fasciatus</name>
    <name type="common">Jewelled blenny</name>
    <name type="synonym">Blennius fasciatus</name>
    <dbReference type="NCBI Taxonomy" id="181472"/>
    <lineage>
        <taxon>Eukaryota</taxon>
        <taxon>Metazoa</taxon>
        <taxon>Chordata</taxon>
        <taxon>Craniata</taxon>
        <taxon>Vertebrata</taxon>
        <taxon>Euteleostomi</taxon>
        <taxon>Actinopterygii</taxon>
        <taxon>Neopterygii</taxon>
        <taxon>Teleostei</taxon>
        <taxon>Neoteleostei</taxon>
        <taxon>Acanthomorphata</taxon>
        <taxon>Ovalentaria</taxon>
        <taxon>Blenniimorphae</taxon>
        <taxon>Blenniiformes</taxon>
        <taxon>Blennioidei</taxon>
        <taxon>Blenniidae</taxon>
        <taxon>Salariinae</taxon>
        <taxon>Salarias</taxon>
    </lineage>
</organism>
<keyword evidence="5 13" id="KW-1133">Transmembrane helix</keyword>
<feature type="transmembrane region" description="Helical" evidence="13">
    <location>
        <begin position="223"/>
        <end position="242"/>
    </location>
</feature>
<evidence type="ECO:0000256" key="2">
    <source>
        <dbReference type="ARBA" id="ARBA00008816"/>
    </source>
</evidence>
<evidence type="ECO:0000256" key="8">
    <source>
        <dbReference type="ARBA" id="ARBA00069374"/>
    </source>
</evidence>
<dbReference type="GO" id="GO:0008195">
    <property type="term" value="F:phosphatidate phosphatase activity"/>
    <property type="evidence" value="ECO:0007669"/>
    <property type="project" value="TreeGrafter"/>
</dbReference>
<sequence>MMVPEKPKKLPSVALSLLPCFYFVELPLVASSLLSLYLLEMTDLLQPAALPFRCFDRSLSKPYVSGGEQLVPTLMLLSLVFSGPAASIMLVEGALYCLQLRWQRRRLAPGSCGFNAFLRRTVRFVGVHLFGLCCTALLTDVLQLCTGYPAPFFLTVCKPNYTLAGASCERQRLVSAAICSGTDQHALAAARKTFPSQHATLSAYAAVYVSMYFNSALPDGSKLLKPLLVFAFAVAAAMSGLTQITQHRSHPVDVYVGFLIGAFVAAYLALHAVSNFKSGEAPPPFPAAPLAPPPGRDDPLRALTERGHQSVYSKGPASASASQDEIAAATAAAAALPSPPSLGAGPLRRGAGSPPPSPPSSLKRASVDVELLAPRSPMAKETMLTFGNSLPRATADDDIITARRSVKPVQILDSPAASLFLFKEQNVTNGKTHTGSILCGNPAHKAPYKEKRGGDERIEEYM</sequence>
<evidence type="ECO:0000256" key="1">
    <source>
        <dbReference type="ARBA" id="ARBA00004141"/>
    </source>
</evidence>
<keyword evidence="16" id="KW-1185">Reference proteome</keyword>
<evidence type="ECO:0000256" key="12">
    <source>
        <dbReference type="SAM" id="MobiDB-lite"/>
    </source>
</evidence>
<dbReference type="InterPro" id="IPR043216">
    <property type="entry name" value="PAP-like"/>
</dbReference>
<feature type="transmembrane region" description="Helical" evidence="13">
    <location>
        <begin position="12"/>
        <end position="39"/>
    </location>
</feature>
<dbReference type="PANTHER" id="PTHR10165">
    <property type="entry name" value="LIPID PHOSPHATE PHOSPHATASE"/>
    <property type="match status" value="1"/>
</dbReference>
<dbReference type="InterPro" id="IPR000326">
    <property type="entry name" value="PAP2/HPO"/>
</dbReference>
<evidence type="ECO:0000313" key="16">
    <source>
        <dbReference type="Proteomes" id="UP000472267"/>
    </source>
</evidence>
<evidence type="ECO:0000256" key="3">
    <source>
        <dbReference type="ARBA" id="ARBA00022553"/>
    </source>
</evidence>
<keyword evidence="3" id="KW-0597">Phosphoprotein</keyword>
<evidence type="ECO:0000259" key="14">
    <source>
        <dbReference type="SMART" id="SM00014"/>
    </source>
</evidence>
<dbReference type="SMART" id="SM00014">
    <property type="entry name" value="acidPPc"/>
    <property type="match status" value="1"/>
</dbReference>
<dbReference type="PANTHER" id="PTHR10165:SF14">
    <property type="entry name" value="PHOSPHOLIPID PHOSPHATASE-RELATED PROTEIN TYPE 3"/>
    <property type="match status" value="1"/>
</dbReference>
<dbReference type="InParanoid" id="A0A672GGT1"/>
<dbReference type="Proteomes" id="UP000472267">
    <property type="component" value="Unassembled WGS sequence"/>
</dbReference>
<dbReference type="CDD" id="cd03384">
    <property type="entry name" value="PAP2_wunen"/>
    <property type="match status" value="1"/>
</dbReference>
<dbReference type="OMA" id="SHANHWA"/>
<evidence type="ECO:0000256" key="6">
    <source>
        <dbReference type="ARBA" id="ARBA00023136"/>
    </source>
</evidence>
<dbReference type="Pfam" id="PF01569">
    <property type="entry name" value="PAP2"/>
    <property type="match status" value="1"/>
</dbReference>
<dbReference type="InterPro" id="IPR036938">
    <property type="entry name" value="PAP2/HPO_sf"/>
</dbReference>
<dbReference type="Gene3D" id="1.20.144.10">
    <property type="entry name" value="Phosphatidic acid phosphatase type 2/haloperoxidase"/>
    <property type="match status" value="1"/>
</dbReference>
<comment type="similarity">
    <text evidence="2">Belongs to the PA-phosphatase related phosphoesterase family.</text>
</comment>
<evidence type="ECO:0000256" key="9">
    <source>
        <dbReference type="ARBA" id="ARBA00079138"/>
    </source>
</evidence>
<feature type="domain" description="Phosphatidic acid phosphatase type 2/haloperoxidase" evidence="14">
    <location>
        <begin position="125"/>
        <end position="269"/>
    </location>
</feature>
<feature type="compositionally biased region" description="Low complexity" evidence="12">
    <location>
        <begin position="337"/>
        <end position="352"/>
    </location>
</feature>
<comment type="subcellular location">
    <subcellularLocation>
        <location evidence="1">Membrane</location>
        <topology evidence="1">Multi-pass membrane protein</topology>
    </subcellularLocation>
</comment>
<evidence type="ECO:0000256" key="7">
    <source>
        <dbReference type="ARBA" id="ARBA00023180"/>
    </source>
</evidence>
<evidence type="ECO:0000256" key="4">
    <source>
        <dbReference type="ARBA" id="ARBA00022692"/>
    </source>
</evidence>
<dbReference type="Ensembl" id="ENSSFAT00005010950.1">
    <property type="protein sequence ID" value="ENSSFAP00005010489.1"/>
    <property type="gene ID" value="ENSSFAG00005005899.1"/>
</dbReference>
<evidence type="ECO:0000256" key="10">
    <source>
        <dbReference type="ARBA" id="ARBA00081263"/>
    </source>
</evidence>
<dbReference type="SUPFAM" id="SSF48317">
    <property type="entry name" value="Acid phosphatase/Vanadium-dependent haloperoxidase"/>
    <property type="match status" value="1"/>
</dbReference>
<proteinExistence type="inferred from homology"/>
<reference evidence="15" key="2">
    <citation type="submission" date="2025-09" db="UniProtKB">
        <authorList>
            <consortium name="Ensembl"/>
        </authorList>
    </citation>
    <scope>IDENTIFICATION</scope>
</reference>
<keyword evidence="7" id="KW-0325">Glycoprotein</keyword>
<dbReference type="AlphaFoldDB" id="A0A672GGT1"/>
<feature type="transmembrane region" description="Helical" evidence="13">
    <location>
        <begin position="74"/>
        <end position="98"/>
    </location>
</feature>
<dbReference type="FunFam" id="1.20.144.10:FF:000014">
    <property type="entry name" value="Phospholipid phosphatase-related protein type 3"/>
    <property type="match status" value="1"/>
</dbReference>
<keyword evidence="6 13" id="KW-0472">Membrane</keyword>
<evidence type="ECO:0000313" key="15">
    <source>
        <dbReference type="Ensembl" id="ENSSFAP00005010489.1"/>
    </source>
</evidence>
<keyword evidence="4 13" id="KW-0812">Transmembrane</keyword>
<evidence type="ECO:0000256" key="11">
    <source>
        <dbReference type="ARBA" id="ARBA00081887"/>
    </source>
</evidence>
<evidence type="ECO:0000256" key="5">
    <source>
        <dbReference type="ARBA" id="ARBA00022989"/>
    </source>
</evidence>
<dbReference type="GO" id="GO:0046839">
    <property type="term" value="P:phospholipid dephosphorylation"/>
    <property type="evidence" value="ECO:0007669"/>
    <property type="project" value="TreeGrafter"/>
</dbReference>
<feature type="transmembrane region" description="Helical" evidence="13">
    <location>
        <begin position="254"/>
        <end position="273"/>
    </location>
</feature>